<feature type="compositionally biased region" description="Polar residues" evidence="1">
    <location>
        <begin position="42"/>
        <end position="54"/>
    </location>
</feature>
<proteinExistence type="predicted"/>
<feature type="compositionally biased region" description="Basic and acidic residues" evidence="1">
    <location>
        <begin position="55"/>
        <end position="65"/>
    </location>
</feature>
<dbReference type="EMBL" id="CAACVJ010000076">
    <property type="protein sequence ID" value="VEP12811.1"/>
    <property type="molecule type" value="Genomic_DNA"/>
</dbReference>
<keyword evidence="3" id="KW-1185">Reference proteome</keyword>
<reference evidence="2 3" key="1">
    <citation type="submission" date="2019-01" db="EMBL/GenBank/DDBJ databases">
        <authorList>
            <person name="Brito A."/>
        </authorList>
    </citation>
    <scope>NUCLEOTIDE SEQUENCE [LARGE SCALE GENOMIC DNA]</scope>
    <source>
        <strain evidence="2">1</strain>
    </source>
</reference>
<dbReference type="AlphaFoldDB" id="A0A563VN12"/>
<dbReference type="Proteomes" id="UP000320055">
    <property type="component" value="Unassembled WGS sequence"/>
</dbReference>
<feature type="compositionally biased region" description="Basic residues" evidence="1">
    <location>
        <begin position="11"/>
        <end position="22"/>
    </location>
</feature>
<feature type="region of interest" description="Disordered" evidence="1">
    <location>
        <begin position="42"/>
        <end position="65"/>
    </location>
</feature>
<organism evidence="2 3">
    <name type="scientific">Hyella patelloides LEGE 07179</name>
    <dbReference type="NCBI Taxonomy" id="945734"/>
    <lineage>
        <taxon>Bacteria</taxon>
        <taxon>Bacillati</taxon>
        <taxon>Cyanobacteriota</taxon>
        <taxon>Cyanophyceae</taxon>
        <taxon>Pleurocapsales</taxon>
        <taxon>Hyellaceae</taxon>
        <taxon>Hyella</taxon>
    </lineage>
</organism>
<accession>A0A563VN12</accession>
<evidence type="ECO:0000313" key="2">
    <source>
        <dbReference type="EMBL" id="VEP12811.1"/>
    </source>
</evidence>
<gene>
    <name evidence="2" type="ORF">H1P_1670003</name>
</gene>
<sequence length="65" mass="7363">MSAQQKARALMNRHHHNIKHRQQSLLARTAAEIGVDVDSNYWTSIQGKPSSNSRKTYDRSDVALS</sequence>
<evidence type="ECO:0000313" key="3">
    <source>
        <dbReference type="Proteomes" id="UP000320055"/>
    </source>
</evidence>
<protein>
    <recommendedName>
        <fullName evidence="4">Glutamine synthetase inactivating factor IF7</fullName>
    </recommendedName>
</protein>
<dbReference type="RefSeq" id="WP_144870917.1">
    <property type="nucleotide sequence ID" value="NZ_LR213918.1"/>
</dbReference>
<feature type="region of interest" description="Disordered" evidence="1">
    <location>
        <begin position="1"/>
        <end position="23"/>
    </location>
</feature>
<dbReference type="OrthoDB" id="517878at2"/>
<name>A0A563VN12_9CYAN</name>
<evidence type="ECO:0008006" key="4">
    <source>
        <dbReference type="Google" id="ProtNLM"/>
    </source>
</evidence>
<evidence type="ECO:0000256" key="1">
    <source>
        <dbReference type="SAM" id="MobiDB-lite"/>
    </source>
</evidence>